<accession>A0AAD7F5Y1</accession>
<protein>
    <submittedName>
        <fullName evidence="1">Uncharacterized protein</fullName>
    </submittedName>
</protein>
<name>A0AAD7F5Y1_9AGAR</name>
<comment type="caution">
    <text evidence="1">The sequence shown here is derived from an EMBL/GenBank/DDBJ whole genome shotgun (WGS) entry which is preliminary data.</text>
</comment>
<dbReference type="Proteomes" id="UP001218218">
    <property type="component" value="Unassembled WGS sequence"/>
</dbReference>
<keyword evidence="2" id="KW-1185">Reference proteome</keyword>
<evidence type="ECO:0000313" key="1">
    <source>
        <dbReference type="EMBL" id="KAJ7367130.1"/>
    </source>
</evidence>
<feature type="non-terminal residue" evidence="1">
    <location>
        <position position="1"/>
    </location>
</feature>
<evidence type="ECO:0000313" key="2">
    <source>
        <dbReference type="Proteomes" id="UP001218218"/>
    </source>
</evidence>
<dbReference type="AlphaFoldDB" id="A0AAD7F5Y1"/>
<proteinExistence type="predicted"/>
<dbReference type="EMBL" id="JARIHO010000002">
    <property type="protein sequence ID" value="KAJ7367130.1"/>
    <property type="molecule type" value="Genomic_DNA"/>
</dbReference>
<sequence>YQDGKFKPLEVIDVDNISCLVAQIPDHQLGLRHWALWERPDAMGAGDSNET</sequence>
<reference evidence="1" key="1">
    <citation type="submission" date="2023-03" db="EMBL/GenBank/DDBJ databases">
        <title>Massive genome expansion in bonnet fungi (Mycena s.s.) driven by repeated elements and novel gene families across ecological guilds.</title>
        <authorList>
            <consortium name="Lawrence Berkeley National Laboratory"/>
            <person name="Harder C.B."/>
            <person name="Miyauchi S."/>
            <person name="Viragh M."/>
            <person name="Kuo A."/>
            <person name="Thoen E."/>
            <person name="Andreopoulos B."/>
            <person name="Lu D."/>
            <person name="Skrede I."/>
            <person name="Drula E."/>
            <person name="Henrissat B."/>
            <person name="Morin E."/>
            <person name="Kohler A."/>
            <person name="Barry K."/>
            <person name="LaButti K."/>
            <person name="Morin E."/>
            <person name="Salamov A."/>
            <person name="Lipzen A."/>
            <person name="Mereny Z."/>
            <person name="Hegedus B."/>
            <person name="Baldrian P."/>
            <person name="Stursova M."/>
            <person name="Weitz H."/>
            <person name="Taylor A."/>
            <person name="Grigoriev I.V."/>
            <person name="Nagy L.G."/>
            <person name="Martin F."/>
            <person name="Kauserud H."/>
        </authorList>
    </citation>
    <scope>NUCLEOTIDE SEQUENCE</scope>
    <source>
        <strain evidence="1">CBHHK002</strain>
    </source>
</reference>
<gene>
    <name evidence="1" type="ORF">DFH08DRAFT_680309</name>
</gene>
<organism evidence="1 2">
    <name type="scientific">Mycena albidolilacea</name>
    <dbReference type="NCBI Taxonomy" id="1033008"/>
    <lineage>
        <taxon>Eukaryota</taxon>
        <taxon>Fungi</taxon>
        <taxon>Dikarya</taxon>
        <taxon>Basidiomycota</taxon>
        <taxon>Agaricomycotina</taxon>
        <taxon>Agaricomycetes</taxon>
        <taxon>Agaricomycetidae</taxon>
        <taxon>Agaricales</taxon>
        <taxon>Marasmiineae</taxon>
        <taxon>Mycenaceae</taxon>
        <taxon>Mycena</taxon>
    </lineage>
</organism>